<feature type="transmembrane region" description="Helical" evidence="8">
    <location>
        <begin position="91"/>
        <end position="110"/>
    </location>
</feature>
<dbReference type="InterPro" id="IPR037294">
    <property type="entry name" value="ABC_BtuC-like"/>
</dbReference>
<keyword evidence="7 8" id="KW-0472">Membrane</keyword>
<feature type="transmembrane region" description="Helical" evidence="8">
    <location>
        <begin position="303"/>
        <end position="320"/>
    </location>
</feature>
<dbReference type="PANTHER" id="PTHR30472">
    <property type="entry name" value="FERRIC ENTEROBACTIN TRANSPORT SYSTEM PERMEASE PROTEIN"/>
    <property type="match status" value="1"/>
</dbReference>
<feature type="transmembrane region" description="Helical" evidence="8">
    <location>
        <begin position="146"/>
        <end position="167"/>
    </location>
</feature>
<comment type="caution">
    <text evidence="9">The sequence shown here is derived from an EMBL/GenBank/DDBJ whole genome shotgun (WGS) entry which is preliminary data.</text>
</comment>
<gene>
    <name evidence="9" type="ORF">D3230_06485</name>
</gene>
<evidence type="ECO:0000313" key="10">
    <source>
        <dbReference type="Proteomes" id="UP001645859"/>
    </source>
</evidence>
<organism evidence="9 10">
    <name type="scientific">Leucobacter chromiireducens subsp. solipictus</name>
    <dbReference type="NCBI Taxonomy" id="398235"/>
    <lineage>
        <taxon>Bacteria</taxon>
        <taxon>Bacillati</taxon>
        <taxon>Actinomycetota</taxon>
        <taxon>Actinomycetes</taxon>
        <taxon>Micrococcales</taxon>
        <taxon>Microbacteriaceae</taxon>
        <taxon>Leucobacter</taxon>
    </lineage>
</organism>
<evidence type="ECO:0000256" key="7">
    <source>
        <dbReference type="ARBA" id="ARBA00023136"/>
    </source>
</evidence>
<evidence type="ECO:0000256" key="3">
    <source>
        <dbReference type="ARBA" id="ARBA00022448"/>
    </source>
</evidence>
<feature type="transmembrane region" description="Helical" evidence="8">
    <location>
        <begin position="173"/>
        <end position="196"/>
    </location>
</feature>
<keyword evidence="4" id="KW-1003">Cell membrane</keyword>
<comment type="similarity">
    <text evidence="2">Belongs to the binding-protein-dependent transport system permease family. FecCD subfamily.</text>
</comment>
<accession>A0ABS1SEF7</accession>
<keyword evidence="3" id="KW-0813">Transport</keyword>
<keyword evidence="6 8" id="KW-1133">Transmembrane helix</keyword>
<dbReference type="SUPFAM" id="SSF81345">
    <property type="entry name" value="ABC transporter involved in vitamin B12 uptake, BtuC"/>
    <property type="match status" value="1"/>
</dbReference>
<evidence type="ECO:0000256" key="4">
    <source>
        <dbReference type="ARBA" id="ARBA00022475"/>
    </source>
</evidence>
<evidence type="ECO:0000256" key="5">
    <source>
        <dbReference type="ARBA" id="ARBA00022692"/>
    </source>
</evidence>
<evidence type="ECO:0000256" key="8">
    <source>
        <dbReference type="SAM" id="Phobius"/>
    </source>
</evidence>
<proteinExistence type="inferred from homology"/>
<protein>
    <submittedName>
        <fullName evidence="9">Iron-enterobactin ABC transporter permease</fullName>
    </submittedName>
</protein>
<comment type="subcellular location">
    <subcellularLocation>
        <location evidence="1">Cell membrane</location>
        <topology evidence="1">Multi-pass membrane protein</topology>
    </subcellularLocation>
</comment>
<feature type="transmembrane region" description="Helical" evidence="8">
    <location>
        <begin position="217"/>
        <end position="243"/>
    </location>
</feature>
<dbReference type="Proteomes" id="UP001645859">
    <property type="component" value="Unassembled WGS sequence"/>
</dbReference>
<dbReference type="CDD" id="cd06550">
    <property type="entry name" value="TM_ABC_iron-siderophores_like"/>
    <property type="match status" value="1"/>
</dbReference>
<feature type="transmembrane region" description="Helical" evidence="8">
    <location>
        <begin position="332"/>
        <end position="353"/>
    </location>
</feature>
<dbReference type="Gene3D" id="1.10.3470.10">
    <property type="entry name" value="ABC transporter involved in vitamin B12 uptake, BtuC"/>
    <property type="match status" value="1"/>
</dbReference>
<dbReference type="InterPro" id="IPR000522">
    <property type="entry name" value="ABC_transptr_permease_BtuC"/>
</dbReference>
<keyword evidence="5 8" id="KW-0812">Transmembrane</keyword>
<dbReference type="Pfam" id="PF01032">
    <property type="entry name" value="FecCD"/>
    <property type="match status" value="1"/>
</dbReference>
<evidence type="ECO:0000313" key="9">
    <source>
        <dbReference type="EMBL" id="MBL3678943.1"/>
    </source>
</evidence>
<feature type="transmembrane region" description="Helical" evidence="8">
    <location>
        <begin position="122"/>
        <end position="139"/>
    </location>
</feature>
<evidence type="ECO:0000256" key="1">
    <source>
        <dbReference type="ARBA" id="ARBA00004651"/>
    </source>
</evidence>
<dbReference type="EMBL" id="QYAC01000003">
    <property type="protein sequence ID" value="MBL3678943.1"/>
    <property type="molecule type" value="Genomic_DNA"/>
</dbReference>
<feature type="transmembrane region" description="Helical" evidence="8">
    <location>
        <begin position="263"/>
        <end position="291"/>
    </location>
</feature>
<dbReference type="RefSeq" id="WP_202344215.1">
    <property type="nucleotide sequence ID" value="NZ_BAAAPI010000013.1"/>
</dbReference>
<feature type="transmembrane region" description="Helical" evidence="8">
    <location>
        <begin position="35"/>
        <end position="57"/>
    </location>
</feature>
<evidence type="ECO:0000256" key="2">
    <source>
        <dbReference type="ARBA" id="ARBA00007935"/>
    </source>
</evidence>
<keyword evidence="10" id="KW-1185">Reference proteome</keyword>
<dbReference type="PANTHER" id="PTHR30472:SF24">
    <property type="entry name" value="FERRIC ENTEROBACTIN TRANSPORT SYSTEM PERMEASE PROTEIN FEPG"/>
    <property type="match status" value="1"/>
</dbReference>
<name>A0ABS1SEF7_9MICO</name>
<reference evidence="9 10" key="1">
    <citation type="submission" date="2018-09" db="EMBL/GenBank/DDBJ databases">
        <title>Comparative genomics of Leucobacter spp.</title>
        <authorList>
            <person name="Reis A.C."/>
            <person name="Kolvenbach B.A."/>
            <person name="Corvini P.F.X."/>
            <person name="Nunes O.C."/>
        </authorList>
    </citation>
    <scope>NUCLEOTIDE SEQUENCE [LARGE SCALE GENOMIC DNA]</scope>
    <source>
        <strain evidence="9 10">TAN 31504</strain>
    </source>
</reference>
<evidence type="ECO:0000256" key="6">
    <source>
        <dbReference type="ARBA" id="ARBA00022989"/>
    </source>
</evidence>
<sequence length="359" mass="36264">MSTSTAATPAPGASVDFGSRQVTAQRGRWSFTVSLRGVVVTAILAALTCATMVVSIGSGSTDIPLAEVLGGVLGTADHGTVLVVREWRLPRALLAALFGLALGMSGAIFQSLTRNPLGSPDIIGFSAGSYSGALVVLLITGGGYVAVALGALTGGILTAGVVFVLAYRRGVQGFRLIIVGIGVSAMLSAFNTYLMLKAAPGEQLTAAVWGSGSLNGLTVDTLVPVLGVLVLLLVPALALAPALRVLELGDDAAGSLGSRPTAIRLVAILVGVALTALVTASAGPIAFIALVAPQIARRLTRSAGVGLIAAGVTGALVLVVSDGLAQRLFAPLQLPVGIVTVSIGGLYFVWLLVRETRRR</sequence>